<dbReference type="EMBL" id="CP045122">
    <property type="protein sequence ID" value="QIN80983.1"/>
    <property type="molecule type" value="Genomic_DNA"/>
</dbReference>
<dbReference type="Pfam" id="PF04294">
    <property type="entry name" value="VanW"/>
    <property type="match status" value="1"/>
</dbReference>
<keyword evidence="5" id="KW-1185">Reference proteome</keyword>
<proteinExistence type="predicted"/>
<name>A0A6G8Q3E9_9ACTN</name>
<dbReference type="InterPro" id="IPR022029">
    <property type="entry name" value="YoaR-like_PG-bd"/>
</dbReference>
<feature type="region of interest" description="Disordered" evidence="1">
    <location>
        <begin position="1"/>
        <end position="21"/>
    </location>
</feature>
<protein>
    <recommendedName>
        <fullName evidence="3">YoaR-like putative peptidoglycan binding domain-containing protein</fullName>
    </recommendedName>
</protein>
<dbReference type="Pfam" id="PF12229">
    <property type="entry name" value="PG_binding_4"/>
    <property type="match status" value="2"/>
</dbReference>
<keyword evidence="2" id="KW-0812">Transmembrane</keyword>
<dbReference type="KEGG" id="rmar:GBA65_21230"/>
<dbReference type="Proteomes" id="UP000502706">
    <property type="component" value="Plasmid unnamed1"/>
</dbReference>
<evidence type="ECO:0000313" key="4">
    <source>
        <dbReference type="EMBL" id="QIN80983.1"/>
    </source>
</evidence>
<dbReference type="PANTHER" id="PTHR35788:SF1">
    <property type="entry name" value="EXPORTED PROTEIN"/>
    <property type="match status" value="1"/>
</dbReference>
<dbReference type="InterPro" id="IPR007391">
    <property type="entry name" value="Vancomycin_resist_VanW"/>
</dbReference>
<sequence>MWKTEGRRSSEKATEGFGSFTARHRGSTAGARRARARRLLAPLIVGCCAVVSVLVAVDYWANAGAIYRGVSVGGVDLGGKTPEEARELLEDPRQGVLREIVLQRGPERYSFDADEVGVALDAAGTADRAYAAGREGGVAPRLLDRMLAALGAADVSPKVDYRPEVAQAEVEDLARRLDENPKEASVTIEGATVGVVESREGYEVDVPGTMARLAAAVGEGAAEVRVAGEKLEPKVDTPAAEEAAGRARTAVSAPLVFTAGGEEWALQPDEVGRSLDATPRGSEIAVEIDPERLRESLSEMYAALTVEPREAGYELNGDEVAVTASQTGRSVDEEALLADLTKGLFERKSEYEVPVVVDEPELTTAQAEELKPTELLGEYRTNYGLTSDKSAERVENLQISSNAIDGMVLAPGETFSMIENVAGLDYNASKVIVDGKETLADGGGLCQVTSTLYMAANYAGLDVTERSPHYAQLPYIRPGLDATVWFGDENGAGALDMKFRNTSDGYVLIREYVSDDGYIYAEVWGRPTGREVEMGSRRVALTPYSATWVTRQRVTEDGEVIYDGVLHRDTYGALESESGEIIPMDAFEPAPVNP</sequence>
<organism evidence="4 5">
    <name type="scientific">Rubrobacter marinus</name>
    <dbReference type="NCBI Taxonomy" id="2653852"/>
    <lineage>
        <taxon>Bacteria</taxon>
        <taxon>Bacillati</taxon>
        <taxon>Actinomycetota</taxon>
        <taxon>Rubrobacteria</taxon>
        <taxon>Rubrobacterales</taxon>
        <taxon>Rubrobacteraceae</taxon>
        <taxon>Rubrobacter</taxon>
    </lineage>
</organism>
<dbReference type="RefSeq" id="WP_166398696.1">
    <property type="nucleotide sequence ID" value="NZ_CP045122.1"/>
</dbReference>
<keyword evidence="2" id="KW-1133">Transmembrane helix</keyword>
<keyword evidence="4" id="KW-0614">Plasmid</keyword>
<feature type="transmembrane region" description="Helical" evidence="2">
    <location>
        <begin position="39"/>
        <end position="61"/>
    </location>
</feature>
<feature type="domain" description="YoaR-like putative peptidoglycan binding" evidence="3">
    <location>
        <begin position="283"/>
        <end position="350"/>
    </location>
</feature>
<evidence type="ECO:0000313" key="5">
    <source>
        <dbReference type="Proteomes" id="UP000502706"/>
    </source>
</evidence>
<dbReference type="PANTHER" id="PTHR35788">
    <property type="entry name" value="EXPORTED PROTEIN-RELATED"/>
    <property type="match status" value="1"/>
</dbReference>
<geneLocation type="plasmid" evidence="4 5">
    <name>unnamed1</name>
</geneLocation>
<keyword evidence="2" id="KW-0472">Membrane</keyword>
<accession>A0A6G8Q3E9</accession>
<feature type="compositionally biased region" description="Basic and acidic residues" evidence="1">
    <location>
        <begin position="1"/>
        <end position="14"/>
    </location>
</feature>
<evidence type="ECO:0000256" key="1">
    <source>
        <dbReference type="SAM" id="MobiDB-lite"/>
    </source>
</evidence>
<feature type="domain" description="YoaR-like putative peptidoglycan binding" evidence="3">
    <location>
        <begin position="109"/>
        <end position="222"/>
    </location>
</feature>
<reference evidence="4 5" key="1">
    <citation type="submission" date="2019-10" db="EMBL/GenBank/DDBJ databases">
        <title>Rubrobacter sp nov SCSIO 52915 isolated from a deep-sea sediment in the South China Sea.</title>
        <authorList>
            <person name="Chen R.W."/>
        </authorList>
    </citation>
    <scope>NUCLEOTIDE SEQUENCE [LARGE SCALE GENOMIC DNA]</scope>
    <source>
        <strain evidence="4 5">SCSIO 52915</strain>
        <plasmid evidence="4 5">unnamed1</plasmid>
    </source>
</reference>
<evidence type="ECO:0000259" key="3">
    <source>
        <dbReference type="Pfam" id="PF12229"/>
    </source>
</evidence>
<evidence type="ECO:0000256" key="2">
    <source>
        <dbReference type="SAM" id="Phobius"/>
    </source>
</evidence>
<dbReference type="AlphaFoldDB" id="A0A6G8Q3E9"/>
<dbReference type="InterPro" id="IPR052913">
    <property type="entry name" value="Glycopeptide_resist_protein"/>
</dbReference>
<gene>
    <name evidence="4" type="ORF">GBA65_21230</name>
</gene>